<feature type="repeat" description="LDL-receptor class B" evidence="2">
    <location>
        <begin position="1363"/>
        <end position="1405"/>
    </location>
</feature>
<gene>
    <name evidence="7" type="ORF">PEVE_00036514</name>
</gene>
<dbReference type="Pfam" id="PF00058">
    <property type="entry name" value="Ldl_recept_b"/>
    <property type="match status" value="26"/>
</dbReference>
<evidence type="ECO:0000256" key="4">
    <source>
        <dbReference type="SAM" id="Phobius"/>
    </source>
</evidence>
<dbReference type="InterPro" id="IPR000742">
    <property type="entry name" value="EGF"/>
</dbReference>
<evidence type="ECO:0000256" key="3">
    <source>
        <dbReference type="SAM" id="MobiDB-lite"/>
    </source>
</evidence>
<comment type="caution">
    <text evidence="1">Lacks conserved residue(s) required for the propagation of feature annotation.</text>
</comment>
<evidence type="ECO:0000313" key="8">
    <source>
        <dbReference type="Proteomes" id="UP001159427"/>
    </source>
</evidence>
<feature type="repeat" description="LDL-receptor class B" evidence="2">
    <location>
        <begin position="430"/>
        <end position="472"/>
    </location>
</feature>
<dbReference type="PANTHER" id="PTHR46513">
    <property type="entry name" value="VITELLOGENIN RECEPTOR-LIKE PROTEIN-RELATED-RELATED"/>
    <property type="match status" value="1"/>
</dbReference>
<sequence length="3334" mass="371495">MDMKKHSLCETILLCLLFVCAEGVPNCSDPCIIYSATSEINALELSTSRIVHLVSNLSRAVALDVHVKEKTIYWSDINRQIITRMDLETGKTENIITDDLGVVDGLAVEWESNLIYWADYSKHRVEVASLDGSRRKLLFTEEVEYPRGIALYPKKGLMFWTDWGSTPKIERATLAGTNRTLLIDLTSSVQNWPNAIILDYLEDRIYWIDAWIDAIDSADLDGNNRQAISSPVHPSRNMHPFDFTVYDDVLYWSDWNTDSIERLNWTTAVYLGGFGILTSDRVFGLALLHSSRQPDSAGNQLCKVNNGGCSHLCLLTPDGYQCACPDGLPLQPDGKKCLTEFSSFLLFVEGQNIRQMQLHFNSNTTYRIPLKTPPLTPVALDYNFQDEKVYWTDVSLNTISRSFLNGSSQEIIVSSRIESPYGLAVDPFGQNIYWTDKAEDTIEVATLNGLYRRILINKDLQSPTDIALDVTRGFVYWTDWGIDEKIEKADMDGQNRVTVIDSGLFYPNGLALDFDKNWLYWIDGLYERLEVYEFPTNTRRQVISSHVYLSYPFGLALNQNHLYWTSQYYYGIYRADRQNGGNVVKILSTESQPQLIHAYDVNNTFLPATDECSNNNGGCSQLCLLTPFGAKCSCSDGLNLAVDGKTCEAPQQFLLFADATYGRIVKVLPHDPQQRVQLPLSASIITRPVALGYDLVEDRVYWTDVTRNTISRSFLNGSMQEVLFDQNVQTPDGLAVDIVGRNLYWTDTGTNKLEVSKLDGSYRKALITTGLDEPRDIILDVSKGIMYWTDWGSNPKIEKANMAGKERSVLVNSVLRWPNGLTLDKDTNRLYWVDGSYHKLEYLDLDNNNRVTLLISSSVLPHPFGLTLLGDHVYWTDWSTNAVYRANKESVGLISAFITGIGQPMDIHGYNVSAPILPVTEECNNNNGGCDQLCLLTPSGGECACSGGSALNDDGKSCQGRYRGYCMAAWGYEFYLRVLKFLLFADASYGKIMKVSPHAPGSLISLPLSSIISRPVAIGYDVLEDRVYWTDVTRNTISRSFLNGSMFEVLLSQNVQSPDGLAVDIVGRNLYWTDTGTDKLEVSKLDGSYRKALITSGLDEPRDIILDVSKGIMYWTDWGYHAKIERADMSGQQRVVLVNTSLSWPNGLTLDQERNRLYWVDASYDKLEYLHLSTNVRVTLIDSYVTLPHPFGLTLLGDYLYWTDWSDYTVKRANKESADDVTVFITGIGQPMDIHGYNLITDQCNNNNGGCSQLCLLTQSGSVCACSGGFILDDDGRNCKVSSPHLFLGNRASHHDWGVSIAQIRIPCFECGSPPEHEFLLFADASYGKIMKVSPHAPGSLISLPLSSIISRPVAIGYDVLEDRVYWTDVTRNTISRSFLNGSMFEVLFYQNVQSPDGLAVDIVGRNLYWTDTGTNKLEVSKLDGSYRKALITSGLDEPRDIILDVSKGIMYWTDWGYHAKIERADMSGQQRVVLVNTSLSWPNGLTLDQERNRLYWVDASYDKLEYLHLSTNIRVTLIDSYVTLPHPFGLTLLGDYLYWTDWSDYTVKRAHKESAADVTIFITGIGQPMDIHGYNLSEKIIPVTDQCNNNNGGCSQLCLLTQSGSVCACSGGFILDDDGRNCKAPPEHEFLLFADASYGKIMKVSPHAPGSLISLPLSSIISRPVAIGYDVLEDRVYWTDVTRNTISRSFLNGSMFEVLFYQNVQSPDGLAVDIVGRNLYWTDTGTNKLEVSKLDGSYRKALITSGLDEPRDIILDVSKGIMYWTDWGYHAKIEKADMSGQQRVVLVNTSLSWPNGLTLDQERNRLYWVDASYDKLEYLHLSTKVRVTLIDSYVTLPHPFGLTLLGDYLYWTDWSDYSVKRANKENAADVTVFVTGIGQPMDIHGYNLSEKTIPGKYKDNSNGGCSQLCLLTQSGRVCACSGGFILDDDGRNCKAPPEHEFLLFADASYGKIMKVSPHAPGSLISLPLSSIISRPVAIGYDVLEDRVYWTDVTRNTISRSFLNGSMFEVLFYQNVQSPDGLAVDIVGRNLYWTDTGTDKLEVSKLDGSYRKALITSGLDEPRDIILDISKGIMYWTDWGYHAKIERADMSGQQRVVLVNASLSWPNGLTLDQERNRLYWVDASYDKLEYLHLSTNTRVTLIDSSATLPHPFGLTVLGDYLYWTDWSDYTVKRANKESAADVMVFVTGIGQPMDIHGYNLSDKIIPVTDQCKNNNGGCSQLCLLTQSGRVCACSGGLILDHDGRNCRGMVPGRFLLFADASYGKIMKVSPHAPGSLISLPLSSIISRPVAIGYDVLEDRVYWTDVTRNTISRSFLNGSMFEVLFYQNVQSPDGLAVDIVGRNLYWTDTGTDKLEVSKLDGSYRKALITSGLDEPRDIILDISKGIMYWTDWGYHAKIERADMSGQQQVVLVNASLSWPNGLTLDQERNRLYWVDARYDKLEYLHLSTNTRVTLIDSSATLPHPFGLTLLGEYLYWTDWSDYTVKRANKESAADVMVFVTGIGQPMDIHGYNLSENIIPVTDQCNNNNGGCSQLCLLTQSGRVCACSGGLILDNDGRNCKAPPEHEFLLFADSSYGKIMKVSPHAPGSLRSLPLSSIISRPVAIGYDVLEDRVYWTDVTRNTISRSFLNGTMFEVLFYQNVQSPDGLAVDIVGRNLYWTDTGTNKLEVSKLDGSYRKALITSGLDEPRDIILDVSKGIMYWTDWGYQAKIERAEMSGQERVVLVNSSLSWPNGLTLDQERNRLYWVDASYDKLEYLHLSTNTRVTLIDSSATLPHPFGLTLLGDYLYWTDWSDYTVKRANKESAADVTVFVTGIGQPMDIHGYNLSEKTIPENPCSSSSGCSHLCLLRPNGYLCSCPDQLAPGDVCINGSIPLPFKSTQMASATYSSAKIKSTSITSSSTITTQSRLRTPSLTAPSTSLLPTISSHGLTSVSPSERQTTVPITSQPPPTLAPSECRLGDCENGGTCVVPGYFCRCLKYYVWHRCSVYVGEKAVEIELSIEIESGPIDSLLKIALAEACTKYFCKNGECKRRVKRSESPKYFTPNDIHILGFSPGAQNSWKIEFAVLFPSVDGQAPEITEPNELVEMVSESKEGIGNAVGATIQRITVVQPATEKPTDEPTEPKPQGNSGGDQGSSSIVPIAAGVGAAVAVIVILLAFVIYRMRRNRRPDDRTAAGDNIQLENDWTYNAPTYSDVSFDNPGFNENPIYDSISPAKGKAIQENIKQGNDGAMQELGFTDLQNEMKPGQESQARYQSLNVNGRSNPTYGLPFSGDIGASESGERYCVLTGGEGEEAYASLRDEGANHSEDSDEYLKPSEAQFKDSRNSPIYVDRESHA</sequence>
<dbReference type="SUPFAM" id="SSF63825">
    <property type="entry name" value="YWTD domain"/>
    <property type="match status" value="9"/>
</dbReference>
<protein>
    <recommendedName>
        <fullName evidence="6">EGF-like domain-containing protein</fullName>
    </recommendedName>
</protein>
<feature type="repeat" description="LDL-receptor class B" evidence="2">
    <location>
        <begin position="2384"/>
        <end position="2427"/>
    </location>
</feature>
<feature type="repeat" description="LDL-receptor class B" evidence="2">
    <location>
        <begin position="698"/>
        <end position="740"/>
    </location>
</feature>
<keyword evidence="1" id="KW-1015">Disulfide bond</keyword>
<feature type="repeat" description="LDL-receptor class B" evidence="2">
    <location>
        <begin position="1111"/>
        <end position="1154"/>
    </location>
</feature>
<feature type="repeat" description="LDL-receptor class B" evidence="2">
    <location>
        <begin position="387"/>
        <end position="429"/>
    </location>
</feature>
<accession>A0ABN8MN11</accession>
<keyword evidence="4" id="KW-0472">Membrane</keyword>
<feature type="repeat" description="LDL-receptor class B" evidence="2">
    <location>
        <begin position="1068"/>
        <end position="1110"/>
    </location>
</feature>
<feature type="repeat" description="LDL-receptor class B" evidence="2">
    <location>
        <begin position="784"/>
        <end position="827"/>
    </location>
</feature>
<feature type="repeat" description="LDL-receptor class B" evidence="2">
    <location>
        <begin position="1718"/>
        <end position="1760"/>
    </location>
</feature>
<feature type="repeat" description="LDL-receptor class B" evidence="2">
    <location>
        <begin position="2428"/>
        <end position="2472"/>
    </location>
</feature>
<feature type="repeat" description="LDL-receptor class B" evidence="2">
    <location>
        <begin position="2341"/>
        <end position="2383"/>
    </location>
</feature>
<organism evidence="7 8">
    <name type="scientific">Porites evermanni</name>
    <dbReference type="NCBI Taxonomy" id="104178"/>
    <lineage>
        <taxon>Eukaryota</taxon>
        <taxon>Metazoa</taxon>
        <taxon>Cnidaria</taxon>
        <taxon>Anthozoa</taxon>
        <taxon>Hexacorallia</taxon>
        <taxon>Scleractinia</taxon>
        <taxon>Fungiina</taxon>
        <taxon>Poritidae</taxon>
        <taxon>Porites</taxon>
    </lineage>
</organism>
<dbReference type="SMART" id="SM00135">
    <property type="entry name" value="LY"/>
    <property type="match status" value="45"/>
</dbReference>
<feature type="repeat" description="LDL-receptor class B" evidence="2">
    <location>
        <begin position="2653"/>
        <end position="2695"/>
    </location>
</feature>
<dbReference type="PROSITE" id="PS50026">
    <property type="entry name" value="EGF_3"/>
    <property type="match status" value="1"/>
</dbReference>
<feature type="repeat" description="LDL-receptor class B" evidence="2">
    <location>
        <begin position="1986"/>
        <end position="2028"/>
    </location>
</feature>
<feature type="repeat" description="LDL-receptor class B" evidence="2">
    <location>
        <begin position="2740"/>
        <end position="2784"/>
    </location>
</feature>
<feature type="repeat" description="LDL-receptor class B" evidence="2">
    <location>
        <begin position="156"/>
        <end position="202"/>
    </location>
</feature>
<feature type="repeat" description="LDL-receptor class B" evidence="2">
    <location>
        <begin position="2072"/>
        <end position="2115"/>
    </location>
</feature>
<evidence type="ECO:0000256" key="1">
    <source>
        <dbReference type="PROSITE-ProRule" id="PRU00076"/>
    </source>
</evidence>
<feature type="repeat" description="LDL-receptor class B" evidence="2">
    <location>
        <begin position="2610"/>
        <end position="2652"/>
    </location>
</feature>
<feature type="repeat" description="LDL-receptor class B" evidence="2">
    <location>
        <begin position="473"/>
        <end position="516"/>
    </location>
</feature>
<feature type="repeat" description="LDL-receptor class B" evidence="2">
    <location>
        <begin position="2298"/>
        <end position="2340"/>
    </location>
</feature>
<dbReference type="InterPro" id="IPR011042">
    <property type="entry name" value="6-blade_b-propeller_TolB-like"/>
</dbReference>
<dbReference type="Pfam" id="PF14670">
    <property type="entry name" value="FXa_inhibition"/>
    <property type="match status" value="7"/>
</dbReference>
<feature type="repeat" description="LDL-receptor class B" evidence="2">
    <location>
        <begin position="70"/>
        <end position="112"/>
    </location>
</feature>
<feature type="region of interest" description="Disordered" evidence="3">
    <location>
        <begin position="2927"/>
        <end position="2949"/>
    </location>
</feature>
<feature type="repeat" description="LDL-receptor class B" evidence="2">
    <location>
        <begin position="828"/>
        <end position="872"/>
    </location>
</feature>
<dbReference type="SUPFAM" id="SSF57196">
    <property type="entry name" value="EGF/Laminin"/>
    <property type="match status" value="8"/>
</dbReference>
<dbReference type="InterPro" id="IPR050778">
    <property type="entry name" value="Cueball_EGF_LRP_Nidogen"/>
</dbReference>
<feature type="region of interest" description="Disordered" evidence="3">
    <location>
        <begin position="3107"/>
        <end position="3133"/>
    </location>
</feature>
<feature type="repeat" description="LDL-receptor class B" evidence="2">
    <location>
        <begin position="1406"/>
        <end position="1448"/>
    </location>
</feature>
<feature type="repeat" description="LDL-receptor class B" evidence="2">
    <location>
        <begin position="1449"/>
        <end position="1492"/>
    </location>
</feature>
<keyword evidence="8" id="KW-1185">Reference proteome</keyword>
<feature type="repeat" description="LDL-receptor class B" evidence="2">
    <location>
        <begin position="2116"/>
        <end position="2160"/>
    </location>
</feature>
<feature type="repeat" description="LDL-receptor class B" evidence="2">
    <location>
        <begin position="2696"/>
        <end position="2739"/>
    </location>
</feature>
<feature type="region of interest" description="Disordered" evidence="3">
    <location>
        <begin position="3298"/>
        <end position="3334"/>
    </location>
</feature>
<feature type="repeat" description="LDL-receptor class B" evidence="2">
    <location>
        <begin position="1025"/>
        <end position="1067"/>
    </location>
</feature>
<feature type="transmembrane region" description="Helical" evidence="4">
    <location>
        <begin position="3136"/>
        <end position="3159"/>
    </location>
</feature>
<keyword evidence="1" id="KW-0245">EGF-like domain</keyword>
<dbReference type="Proteomes" id="UP001159427">
    <property type="component" value="Unassembled WGS sequence"/>
</dbReference>
<dbReference type="InterPro" id="IPR000033">
    <property type="entry name" value="LDLR_classB_rpt"/>
</dbReference>
<evidence type="ECO:0000256" key="2">
    <source>
        <dbReference type="PROSITE-ProRule" id="PRU00461"/>
    </source>
</evidence>
<keyword evidence="4" id="KW-1133">Transmembrane helix</keyword>
<dbReference type="CDD" id="cd00053">
    <property type="entry name" value="EGF"/>
    <property type="match status" value="1"/>
</dbReference>
<feature type="compositionally biased region" description="Polar residues" evidence="3">
    <location>
        <begin position="2927"/>
        <end position="2942"/>
    </location>
</feature>
<evidence type="ECO:0000259" key="6">
    <source>
        <dbReference type="PROSITE" id="PS50026"/>
    </source>
</evidence>
<feature type="chain" id="PRO_5045038172" description="EGF-like domain-containing protein" evidence="5">
    <location>
        <begin position="24"/>
        <end position="3334"/>
    </location>
</feature>
<dbReference type="Gene3D" id="2.120.10.30">
    <property type="entry name" value="TolB, C-terminal domain"/>
    <property type="match status" value="9"/>
</dbReference>
<dbReference type="EMBL" id="CALNXI010000584">
    <property type="protein sequence ID" value="CAH3029646.1"/>
    <property type="molecule type" value="Genomic_DNA"/>
</dbReference>
<keyword evidence="4" id="KW-0812">Transmembrane</keyword>
<name>A0ABN8MN11_9CNID</name>
<feature type="repeat" description="LDL-receptor class B" evidence="2">
    <location>
        <begin position="1761"/>
        <end position="1804"/>
    </location>
</feature>
<feature type="repeat" description="LDL-receptor class B" evidence="2">
    <location>
        <begin position="741"/>
        <end position="783"/>
    </location>
</feature>
<feature type="disulfide bond" evidence="1">
    <location>
        <begin position="2974"/>
        <end position="2983"/>
    </location>
</feature>
<feature type="repeat" description="LDL-receptor class B" evidence="2">
    <location>
        <begin position="2029"/>
        <end position="2071"/>
    </location>
</feature>
<keyword evidence="5" id="KW-0732">Signal</keyword>
<evidence type="ECO:0000256" key="5">
    <source>
        <dbReference type="SAM" id="SignalP"/>
    </source>
</evidence>
<feature type="repeat" description="LDL-receptor class B" evidence="2">
    <location>
        <begin position="1675"/>
        <end position="1717"/>
    </location>
</feature>
<dbReference type="PROSITE" id="PS51120">
    <property type="entry name" value="LDLRB"/>
    <property type="match status" value="31"/>
</dbReference>
<reference evidence="7 8" key="1">
    <citation type="submission" date="2022-05" db="EMBL/GenBank/DDBJ databases">
        <authorList>
            <consortium name="Genoscope - CEA"/>
            <person name="William W."/>
        </authorList>
    </citation>
    <scope>NUCLEOTIDE SEQUENCE [LARGE SCALE GENOMIC DNA]</scope>
</reference>
<dbReference type="PANTHER" id="PTHR46513:SF13">
    <property type="entry name" value="EGF-LIKE DOMAIN-CONTAINING PROTEIN"/>
    <property type="match status" value="1"/>
</dbReference>
<dbReference type="SMART" id="SM00181">
    <property type="entry name" value="EGF"/>
    <property type="match status" value="10"/>
</dbReference>
<feature type="signal peptide" evidence="5">
    <location>
        <begin position="1"/>
        <end position="23"/>
    </location>
</feature>
<feature type="domain" description="EGF-like" evidence="6">
    <location>
        <begin position="2950"/>
        <end position="2984"/>
    </location>
</feature>
<comment type="caution">
    <text evidence="7">The sequence shown here is derived from an EMBL/GenBank/DDBJ whole genome shotgun (WGS) entry which is preliminary data.</text>
</comment>
<proteinExistence type="predicted"/>
<evidence type="ECO:0000313" key="7">
    <source>
        <dbReference type="EMBL" id="CAH3029646.1"/>
    </source>
</evidence>
<feature type="repeat" description="LDL-receptor class B" evidence="2">
    <location>
        <begin position="113"/>
        <end position="155"/>
    </location>
</feature>